<evidence type="ECO:0000256" key="1">
    <source>
        <dbReference type="SAM" id="SignalP"/>
    </source>
</evidence>
<comment type="caution">
    <text evidence="2">The sequence shown here is derived from an EMBL/GenBank/DDBJ whole genome shotgun (WGS) entry which is preliminary data.</text>
</comment>
<sequence>MKLIKTLILSTLALATVAISSCTKDNNDNTTKGTITATIDGKVTTFDKNVLGATSVVNGNTFTSIQGDDEAGNNISITVVGVLTPGKIFKSDAANEQERPIVIYTAINNDSYVNDNNAVSNIVTVAVSAAASNSIQGTFSGGLTTLVAGNGTAKTKTVTDGKFNVALAN</sequence>
<evidence type="ECO:0000313" key="3">
    <source>
        <dbReference type="Proteomes" id="UP001597073"/>
    </source>
</evidence>
<feature type="chain" id="PRO_5047186847" description="Lipoprotein" evidence="1">
    <location>
        <begin position="21"/>
        <end position="169"/>
    </location>
</feature>
<dbReference type="Proteomes" id="UP001597073">
    <property type="component" value="Unassembled WGS sequence"/>
</dbReference>
<name>A0ABW2ZHF2_9SPHI</name>
<feature type="signal peptide" evidence="1">
    <location>
        <begin position="1"/>
        <end position="20"/>
    </location>
</feature>
<reference evidence="3" key="1">
    <citation type="journal article" date="2019" name="Int. J. Syst. Evol. Microbiol.">
        <title>The Global Catalogue of Microorganisms (GCM) 10K type strain sequencing project: providing services to taxonomists for standard genome sequencing and annotation.</title>
        <authorList>
            <consortium name="The Broad Institute Genomics Platform"/>
            <consortium name="The Broad Institute Genome Sequencing Center for Infectious Disease"/>
            <person name="Wu L."/>
            <person name="Ma J."/>
        </authorList>
    </citation>
    <scope>NUCLEOTIDE SEQUENCE [LARGE SCALE GENOMIC DNA]</scope>
    <source>
        <strain evidence="3">CCUG 60742</strain>
    </source>
</reference>
<keyword evidence="1" id="KW-0732">Signal</keyword>
<protein>
    <recommendedName>
        <fullName evidence="4">Lipoprotein</fullName>
    </recommendedName>
</protein>
<keyword evidence="3" id="KW-1185">Reference proteome</keyword>
<evidence type="ECO:0000313" key="2">
    <source>
        <dbReference type="EMBL" id="MFD0765534.1"/>
    </source>
</evidence>
<dbReference type="PROSITE" id="PS51257">
    <property type="entry name" value="PROKAR_LIPOPROTEIN"/>
    <property type="match status" value="1"/>
</dbReference>
<proteinExistence type="predicted"/>
<organism evidence="2 3">
    <name type="scientific">Mucilaginibacter lutimaris</name>
    <dbReference type="NCBI Taxonomy" id="931629"/>
    <lineage>
        <taxon>Bacteria</taxon>
        <taxon>Pseudomonadati</taxon>
        <taxon>Bacteroidota</taxon>
        <taxon>Sphingobacteriia</taxon>
        <taxon>Sphingobacteriales</taxon>
        <taxon>Sphingobacteriaceae</taxon>
        <taxon>Mucilaginibacter</taxon>
    </lineage>
</organism>
<accession>A0ABW2ZHF2</accession>
<dbReference type="RefSeq" id="WP_377142756.1">
    <property type="nucleotide sequence ID" value="NZ_JBHTIA010000008.1"/>
</dbReference>
<evidence type="ECO:0008006" key="4">
    <source>
        <dbReference type="Google" id="ProtNLM"/>
    </source>
</evidence>
<gene>
    <name evidence="2" type="ORF">ACFQZI_11785</name>
</gene>
<dbReference type="EMBL" id="JBHTIA010000008">
    <property type="protein sequence ID" value="MFD0765534.1"/>
    <property type="molecule type" value="Genomic_DNA"/>
</dbReference>